<dbReference type="Gene3D" id="3.30.2090.10">
    <property type="entry name" value="Multidrug efflux transporter AcrB TolC docking domain, DN and DC subdomains"/>
    <property type="match status" value="2"/>
</dbReference>
<keyword evidence="3" id="KW-1185">Reference proteome</keyword>
<feature type="transmembrane region" description="Helical" evidence="1">
    <location>
        <begin position="337"/>
        <end position="356"/>
    </location>
</feature>
<dbReference type="PANTHER" id="PTHR32063">
    <property type="match status" value="1"/>
</dbReference>
<dbReference type="PANTHER" id="PTHR32063:SF18">
    <property type="entry name" value="CATION EFFLUX SYSTEM PROTEIN"/>
    <property type="match status" value="1"/>
</dbReference>
<dbReference type="PRINTS" id="PR00702">
    <property type="entry name" value="ACRIFLAVINRP"/>
</dbReference>
<feature type="transmembrane region" description="Helical" evidence="1">
    <location>
        <begin position="987"/>
        <end position="1011"/>
    </location>
</feature>
<evidence type="ECO:0000313" key="2">
    <source>
        <dbReference type="EMBL" id="SFL59285.1"/>
    </source>
</evidence>
<dbReference type="STRING" id="1123291.SAMN04490355_101033"/>
<dbReference type="GO" id="GO:0005886">
    <property type="term" value="C:plasma membrane"/>
    <property type="evidence" value="ECO:0007669"/>
    <property type="project" value="TreeGrafter"/>
</dbReference>
<dbReference type="OrthoDB" id="9757876at2"/>
<feature type="transmembrane region" description="Helical" evidence="1">
    <location>
        <begin position="15"/>
        <end position="32"/>
    </location>
</feature>
<dbReference type="RefSeq" id="WP_090934354.1">
    <property type="nucleotide sequence ID" value="NZ_FOTS01000010.1"/>
</dbReference>
<evidence type="ECO:0000256" key="1">
    <source>
        <dbReference type="SAM" id="Phobius"/>
    </source>
</evidence>
<evidence type="ECO:0000313" key="3">
    <source>
        <dbReference type="Proteomes" id="UP000199520"/>
    </source>
</evidence>
<name>A0A1I4IY90_9FIRM</name>
<dbReference type="EMBL" id="FOTS01000010">
    <property type="protein sequence ID" value="SFL59285.1"/>
    <property type="molecule type" value="Genomic_DNA"/>
</dbReference>
<protein>
    <submittedName>
        <fullName evidence="2">Multidrug efflux pump subunit AcrB</fullName>
    </submittedName>
</protein>
<feature type="transmembrane region" description="Helical" evidence="1">
    <location>
        <begin position="465"/>
        <end position="492"/>
    </location>
</feature>
<dbReference type="AlphaFoldDB" id="A0A1I4IY90"/>
<gene>
    <name evidence="2" type="ORF">SAMN04490355_101033</name>
</gene>
<feature type="transmembrane region" description="Helical" evidence="1">
    <location>
        <begin position="961"/>
        <end position="981"/>
    </location>
</feature>
<dbReference type="Gene3D" id="3.30.70.1440">
    <property type="entry name" value="Multidrug efflux transporter AcrB pore domain"/>
    <property type="match status" value="1"/>
</dbReference>
<feature type="transmembrane region" description="Helical" evidence="1">
    <location>
        <begin position="389"/>
        <end position="409"/>
    </location>
</feature>
<feature type="transmembrane region" description="Helical" evidence="1">
    <location>
        <begin position="912"/>
        <end position="933"/>
    </location>
</feature>
<dbReference type="SUPFAM" id="SSF82714">
    <property type="entry name" value="Multidrug efflux transporter AcrB TolC docking domain, DN and DC subdomains"/>
    <property type="match status" value="2"/>
</dbReference>
<keyword evidence="1" id="KW-1133">Transmembrane helix</keyword>
<dbReference type="Gene3D" id="3.30.70.1430">
    <property type="entry name" value="Multidrug efflux transporter AcrB pore domain"/>
    <property type="match status" value="2"/>
</dbReference>
<dbReference type="SUPFAM" id="SSF82866">
    <property type="entry name" value="Multidrug efflux transporter AcrB transmembrane domain"/>
    <property type="match status" value="2"/>
</dbReference>
<dbReference type="InterPro" id="IPR027463">
    <property type="entry name" value="AcrB_DN_DC_subdom"/>
</dbReference>
<keyword evidence="1" id="KW-0812">Transmembrane</keyword>
<dbReference type="Gene3D" id="1.20.1640.10">
    <property type="entry name" value="Multidrug efflux transporter AcrB transmembrane domain"/>
    <property type="match status" value="2"/>
</dbReference>
<feature type="transmembrane region" description="Helical" evidence="1">
    <location>
        <begin position="529"/>
        <end position="547"/>
    </location>
</feature>
<proteinExistence type="predicted"/>
<dbReference type="InterPro" id="IPR001036">
    <property type="entry name" value="Acrflvin-R"/>
</dbReference>
<feature type="transmembrane region" description="Helical" evidence="1">
    <location>
        <begin position="886"/>
        <end position="906"/>
    </location>
</feature>
<organism evidence="2 3">
    <name type="scientific">Pelosinus propionicus DSM 13327</name>
    <dbReference type="NCBI Taxonomy" id="1123291"/>
    <lineage>
        <taxon>Bacteria</taxon>
        <taxon>Bacillati</taxon>
        <taxon>Bacillota</taxon>
        <taxon>Negativicutes</taxon>
        <taxon>Selenomonadales</taxon>
        <taxon>Sporomusaceae</taxon>
        <taxon>Pelosinus</taxon>
    </lineage>
</organism>
<reference evidence="3" key="1">
    <citation type="submission" date="2016-10" db="EMBL/GenBank/DDBJ databases">
        <authorList>
            <person name="Varghese N."/>
            <person name="Submissions S."/>
        </authorList>
    </citation>
    <scope>NUCLEOTIDE SEQUENCE [LARGE SCALE GENOMIC DNA]</scope>
    <source>
        <strain evidence="3">DSM 13327</strain>
    </source>
</reference>
<accession>A0A1I4IY90</accession>
<dbReference type="Gene3D" id="3.30.70.1320">
    <property type="entry name" value="Multidrug efflux transporter AcrB pore domain like"/>
    <property type="match status" value="1"/>
</dbReference>
<dbReference type="Proteomes" id="UP000199520">
    <property type="component" value="Unassembled WGS sequence"/>
</dbReference>
<dbReference type="SUPFAM" id="SSF82693">
    <property type="entry name" value="Multidrug efflux transporter AcrB pore domain, PN1, PN2, PC1 and PC2 subdomains"/>
    <property type="match status" value="3"/>
</dbReference>
<dbReference type="Pfam" id="PF00873">
    <property type="entry name" value="ACR_tran"/>
    <property type="match status" value="1"/>
</dbReference>
<keyword evidence="1" id="KW-0472">Membrane</keyword>
<feature type="transmembrane region" description="Helical" evidence="1">
    <location>
        <begin position="362"/>
        <end position="382"/>
    </location>
</feature>
<dbReference type="GO" id="GO:0042910">
    <property type="term" value="F:xenobiotic transmembrane transporter activity"/>
    <property type="evidence" value="ECO:0007669"/>
    <property type="project" value="TreeGrafter"/>
</dbReference>
<sequence length="1032" mass="114292">MKNFNLTEWSLHHKQFIYFFIVLFFIMGIVSYNKLGRMEDPDFTIKQMIVQVSWPGATARQMEEQVTDKIEKKLQDLPGLDYVKSYSTPGQTITYVILKDTVLKKDVRPTWLEARNMINDMKSTLPEGALDPTFNDRFDEVYGVVYTLTGDGYSYEEMREKAEKIRRMLLDIPSVKKIVLLGVQTEKIYIEIENNKLSQLGIDPSTITSTLQTQNAMTASGMFETASDNVYLRVTGMFEDVESIRNVPIKANGNTFRLGDIAKISRSYAEPSDPKMFYNGQPAIGISLAMEPGGNILTLGKNLENAIEQIKKELPVGLELSQTVNQPKIVETSIDEFVKSLGEAVVIVLIVSFLSLGVRSGVIVALCIPLVIAAVFTFMNFIGIDLQKISLGALIIALGLLVDDAIITIETMSVKLEQGWTRFNAACYAYTATAYPRLTGALVTCAGFVPVGFARGSAAEYCGSIFTVVVLALLLSWVAAGTVTPLLGYLFIKIDTTDGEGKEHDIYNTTFYRHFKEILIWCLHHRKQVLFGTVACFLGAVLAMSLIKQEFFPASTRPELIVQMKLQEGASLKATEKVAEEFAKSIEGDPAIDYYTYHVGEGAPRFVLSFEPTFNKTNFAEFIIVAKDAKSREALSQKVNTILNEKMTSVRGHMKVIANGPSADYPVMIRVRGYDPEKVRVIAQNMRDIMAGHPGVRNINFNWDEKSKVIHFEIDQDKARKLGVDTQSLASSLQTQLSGASIADFRVEDRTISMVFKGALQDRTDISRIKDLNVHIGNGKYVPVDQIAKISYDAEDGLLWRRGLKSMVIVQAEVNPGFMGNDVTQEVYDALNELRADLPFGYTIEVDGALEDSIKAAKFISEPVPMMVGAIMILLMIQLQNIPKMILTLLTAPLGIIGVVMGLLLTGHPIGFVVQLGILSLSGIIMRNSVILIDQIEQLVSNGESMWDAVIDATVIRCRPILLTAAAAILAMIPLFSSVFWGPMAVAIAAGLFVATILTLLVLPTMYAAWYKVDMGMPQHKDQDVDFQSKPV</sequence>